<dbReference type="InterPro" id="IPR036526">
    <property type="entry name" value="C-N_Hydrolase_sf"/>
</dbReference>
<dbReference type="PROSITE" id="PS50263">
    <property type="entry name" value="CN_HYDROLASE"/>
    <property type="match status" value="1"/>
</dbReference>
<dbReference type="PANTHER" id="PTHR28047">
    <property type="entry name" value="PROTEIN DCG1"/>
    <property type="match status" value="1"/>
</dbReference>
<dbReference type="InterPro" id="IPR053714">
    <property type="entry name" value="Iso_Racemase_Enz_sf"/>
</dbReference>
<dbReference type="AlphaFoldDB" id="A0A4U0TPN5"/>
<comment type="similarity">
    <text evidence="1">Belongs to the HyuE racemase family.</text>
</comment>
<dbReference type="GO" id="GO:0047661">
    <property type="term" value="F:amino-acid racemase activity"/>
    <property type="evidence" value="ECO:0007669"/>
    <property type="project" value="InterPro"/>
</dbReference>
<reference evidence="4 5" key="1">
    <citation type="submission" date="2017-03" db="EMBL/GenBank/DDBJ databases">
        <title>Genomes of endolithic fungi from Antarctica.</title>
        <authorList>
            <person name="Coleine C."/>
            <person name="Masonjones S."/>
            <person name="Stajich J.E."/>
        </authorList>
    </citation>
    <scope>NUCLEOTIDE SEQUENCE [LARGE SCALE GENOMIC DNA]</scope>
    <source>
        <strain evidence="4 5">CCFEE 6315</strain>
    </source>
</reference>
<evidence type="ECO:0000313" key="5">
    <source>
        <dbReference type="Proteomes" id="UP000308549"/>
    </source>
</evidence>
<organism evidence="4 5">
    <name type="scientific">Salinomyces thailandicus</name>
    <dbReference type="NCBI Taxonomy" id="706561"/>
    <lineage>
        <taxon>Eukaryota</taxon>
        <taxon>Fungi</taxon>
        <taxon>Dikarya</taxon>
        <taxon>Ascomycota</taxon>
        <taxon>Pezizomycotina</taxon>
        <taxon>Dothideomycetes</taxon>
        <taxon>Dothideomycetidae</taxon>
        <taxon>Mycosphaerellales</taxon>
        <taxon>Teratosphaeriaceae</taxon>
        <taxon>Salinomyces</taxon>
    </lineage>
</organism>
<dbReference type="OrthoDB" id="412018at2759"/>
<dbReference type="PANTHER" id="PTHR28047:SF6">
    <property type="entry name" value="CN HYDROLASE DOMAIN-CONTAINING PROTEIN"/>
    <property type="match status" value="1"/>
</dbReference>
<dbReference type="Proteomes" id="UP000308549">
    <property type="component" value="Unassembled WGS sequence"/>
</dbReference>
<evidence type="ECO:0000256" key="2">
    <source>
        <dbReference type="SAM" id="MobiDB-lite"/>
    </source>
</evidence>
<dbReference type="Pfam" id="PF01177">
    <property type="entry name" value="Asp_Glu_race"/>
    <property type="match status" value="1"/>
</dbReference>
<feature type="compositionally biased region" description="Pro residues" evidence="2">
    <location>
        <begin position="339"/>
        <end position="355"/>
    </location>
</feature>
<dbReference type="Gene3D" id="3.60.110.10">
    <property type="entry name" value="Carbon-nitrogen hydrolase"/>
    <property type="match status" value="1"/>
</dbReference>
<name>A0A4U0TPN5_9PEZI</name>
<dbReference type="InterPro" id="IPR003010">
    <property type="entry name" value="C-N_Hydrolase"/>
</dbReference>
<dbReference type="InterPro" id="IPR015942">
    <property type="entry name" value="Asp/Glu/hydantoin_racemase"/>
</dbReference>
<gene>
    <name evidence="4" type="ORF">B0A50_06531</name>
</gene>
<keyword evidence="5" id="KW-1185">Reference proteome</keyword>
<accession>A0A4U0TPN5</accession>
<dbReference type="InterPro" id="IPR052186">
    <property type="entry name" value="Hydantoin_racemase-like"/>
</dbReference>
<feature type="domain" description="CN hydrolase" evidence="3">
    <location>
        <begin position="5"/>
        <end position="293"/>
    </location>
</feature>
<feature type="region of interest" description="Disordered" evidence="2">
    <location>
        <begin position="300"/>
        <end position="367"/>
    </location>
</feature>
<dbReference type="EMBL" id="NAJL01000052">
    <property type="protein sequence ID" value="TKA23695.1"/>
    <property type="molecule type" value="Genomic_DNA"/>
</dbReference>
<protein>
    <recommendedName>
        <fullName evidence="3">CN hydrolase domain-containing protein</fullName>
    </recommendedName>
</protein>
<evidence type="ECO:0000256" key="1">
    <source>
        <dbReference type="ARBA" id="ARBA00038414"/>
    </source>
</evidence>
<evidence type="ECO:0000259" key="3">
    <source>
        <dbReference type="PROSITE" id="PS50263"/>
    </source>
</evidence>
<comment type="caution">
    <text evidence="4">The sequence shown here is derived from an EMBL/GenBank/DDBJ whole genome shotgun (WGS) entry which is preliminary data.</text>
</comment>
<dbReference type="SUPFAM" id="SSF56317">
    <property type="entry name" value="Carbon-nitrogen hydrolase"/>
    <property type="match status" value="1"/>
</dbReference>
<dbReference type="Gene3D" id="3.40.50.12500">
    <property type="match status" value="1"/>
</dbReference>
<sequence length="599" mass="65646">MSRKIRIAAAQIGAVHRTDPRQKTLDRMLKLFEDAASQGAELVLFPETAFTTFFPRHLFNDPDELASWFEHSDVTASSNTAPLFSKAKDLGVDIAVGFAEAADNGERFNACVYYHARTGSILSKYRKIHLPGDFEPFADPEATNQLEKRYFKPGDLGFEAFRVPDLADGSEPIMGMMICNDRRWPEAWRSLGLQGVEVVLCGYNTAGFAPDLWGSDKNQDPQKAEETALFHHKLVMQANSYMNATYSVSAARCGMDDGKYSLIGGSCITGPEGEILAETRTVDDEVIIADCDLDLALPAHNPADRRRRTPPTQLKPKTIRHPPHTARNDPRPLKRNLHPPHPTPHPKPNPHPPLQPQRHTNHDNKLPQMLAPTLAPDVTVHGFTAPTPAPLAVEGNTDNILSAATAFRALLPLLLQTHEPYHAILVACYSDHALIRMLREEFSLPVIGIMEASLFAARTLGARFGVLATSRRSRVMHSDAIRHYGMEGFCAGVESCDLGVLDLERRPRGEVLGMMQVVARKLVEEGAEVLTLGCAGMSDMKAAVEAAVAEVEGDVQVVDGVVAGVQHLVGLVRMGGRTSKAGLYASSARVRKLRGQEYV</sequence>
<proteinExistence type="inferred from homology"/>
<dbReference type="Pfam" id="PF00795">
    <property type="entry name" value="CN_hydrolase"/>
    <property type="match status" value="1"/>
</dbReference>
<evidence type="ECO:0000313" key="4">
    <source>
        <dbReference type="EMBL" id="TKA23695.1"/>
    </source>
</evidence>